<name>A0A165SFR6_9AGAM</name>
<dbReference type="AlphaFoldDB" id="A0A165SFR6"/>
<proteinExistence type="predicted"/>
<reference evidence="2 3" key="1">
    <citation type="journal article" date="2016" name="Mol. Biol. Evol.">
        <title>Comparative Genomics of Early-Diverging Mushroom-Forming Fungi Provides Insights into the Origins of Lignocellulose Decay Capabilities.</title>
        <authorList>
            <person name="Nagy L.G."/>
            <person name="Riley R."/>
            <person name="Tritt A."/>
            <person name="Adam C."/>
            <person name="Daum C."/>
            <person name="Floudas D."/>
            <person name="Sun H."/>
            <person name="Yadav J.S."/>
            <person name="Pangilinan J."/>
            <person name="Larsson K.H."/>
            <person name="Matsuura K."/>
            <person name="Barry K."/>
            <person name="Labutti K."/>
            <person name="Kuo R."/>
            <person name="Ohm R.A."/>
            <person name="Bhattacharya S.S."/>
            <person name="Shirouzu T."/>
            <person name="Yoshinaga Y."/>
            <person name="Martin F.M."/>
            <person name="Grigoriev I.V."/>
            <person name="Hibbett D.S."/>
        </authorList>
    </citation>
    <scope>NUCLEOTIDE SEQUENCE [LARGE SCALE GENOMIC DNA]</scope>
    <source>
        <strain evidence="2 3">HHB14362 ss-1</strain>
    </source>
</reference>
<evidence type="ECO:0000256" key="1">
    <source>
        <dbReference type="SAM" id="Phobius"/>
    </source>
</evidence>
<dbReference type="PANTHER" id="PTHR28013:SF4">
    <property type="entry name" value="MARVEL DOMAIN-CONTAINING PROTEIN"/>
    <property type="match status" value="1"/>
</dbReference>
<dbReference type="EMBL" id="KV425574">
    <property type="protein sequence ID" value="KZT25091.1"/>
    <property type="molecule type" value="Genomic_DNA"/>
</dbReference>
<keyword evidence="1" id="KW-0812">Transmembrane</keyword>
<keyword evidence="1" id="KW-0472">Membrane</keyword>
<dbReference type="Pfam" id="PF06687">
    <property type="entry name" value="SUR7"/>
    <property type="match status" value="1"/>
</dbReference>
<gene>
    <name evidence="2" type="ORF">NEOLEDRAFT_1178833</name>
</gene>
<dbReference type="GO" id="GO:0005886">
    <property type="term" value="C:plasma membrane"/>
    <property type="evidence" value="ECO:0007669"/>
    <property type="project" value="InterPro"/>
</dbReference>
<feature type="transmembrane region" description="Helical" evidence="1">
    <location>
        <begin position="12"/>
        <end position="31"/>
    </location>
</feature>
<dbReference type="GO" id="GO:0035838">
    <property type="term" value="C:growing cell tip"/>
    <property type="evidence" value="ECO:0007669"/>
    <property type="project" value="TreeGrafter"/>
</dbReference>
<dbReference type="InterPro" id="IPR051380">
    <property type="entry name" value="pH-response_reg_palI/RIM9"/>
</dbReference>
<organism evidence="2 3">
    <name type="scientific">Neolentinus lepideus HHB14362 ss-1</name>
    <dbReference type="NCBI Taxonomy" id="1314782"/>
    <lineage>
        <taxon>Eukaryota</taxon>
        <taxon>Fungi</taxon>
        <taxon>Dikarya</taxon>
        <taxon>Basidiomycota</taxon>
        <taxon>Agaricomycotina</taxon>
        <taxon>Agaricomycetes</taxon>
        <taxon>Gloeophyllales</taxon>
        <taxon>Gloeophyllaceae</taxon>
        <taxon>Neolentinus</taxon>
    </lineage>
</organism>
<dbReference type="OrthoDB" id="2354757at2759"/>
<protein>
    <submittedName>
        <fullName evidence="2">Pali-domain-containing protein</fullName>
    </submittedName>
</protein>
<evidence type="ECO:0000313" key="2">
    <source>
        <dbReference type="EMBL" id="KZT25091.1"/>
    </source>
</evidence>
<dbReference type="InParanoid" id="A0A165SFR6"/>
<keyword evidence="1" id="KW-1133">Transmembrane helix</keyword>
<dbReference type="Proteomes" id="UP000076761">
    <property type="component" value="Unassembled WGS sequence"/>
</dbReference>
<evidence type="ECO:0000313" key="3">
    <source>
        <dbReference type="Proteomes" id="UP000076761"/>
    </source>
</evidence>
<dbReference type="GO" id="GO:0032153">
    <property type="term" value="C:cell division site"/>
    <property type="evidence" value="ECO:0007669"/>
    <property type="project" value="TreeGrafter"/>
</dbReference>
<dbReference type="STRING" id="1314782.A0A165SFR6"/>
<dbReference type="PANTHER" id="PTHR28013">
    <property type="entry name" value="PROTEIN DCV1-RELATED"/>
    <property type="match status" value="1"/>
</dbReference>
<feature type="transmembrane region" description="Helical" evidence="1">
    <location>
        <begin position="110"/>
        <end position="128"/>
    </location>
</feature>
<dbReference type="Gene3D" id="1.20.140.150">
    <property type="match status" value="1"/>
</dbReference>
<sequence>MVSRAFCIPGIVLLFAAFVLSFLTSISLPYLTALDITRTHYGNGLSAPDTSSNVPTIKELRFGIWAACVYEADNGHRICGPSKHAYTVTIFDPTNTKDSVEIASSWTRGLAIHPVATVVTFIAFVLSFSNHVTVTLLSSIVSFLAALLTLIAFAIDIALYAWVHHEMRKLPGSVNTNTGPGFWLTFVALILLLLAGCTVCFGRRRERMSGSSYGNSYQMTPKRRFWPFNRN</sequence>
<feature type="transmembrane region" description="Helical" evidence="1">
    <location>
        <begin position="140"/>
        <end position="162"/>
    </location>
</feature>
<feature type="transmembrane region" description="Helical" evidence="1">
    <location>
        <begin position="182"/>
        <end position="202"/>
    </location>
</feature>
<dbReference type="InterPro" id="IPR009571">
    <property type="entry name" value="SUR7/Rim9-like_fungi"/>
</dbReference>
<keyword evidence="3" id="KW-1185">Reference proteome</keyword>
<accession>A0A165SFR6</accession>